<accession>A0A1F5HGP4</accession>
<organism evidence="1 2">
    <name type="scientific">Candidatus Curtissbacteria bacterium RIFOXYA1_FULL_41_14</name>
    <dbReference type="NCBI Taxonomy" id="1797737"/>
    <lineage>
        <taxon>Bacteria</taxon>
        <taxon>Candidatus Curtissiibacteriota</taxon>
    </lineage>
</organism>
<protein>
    <submittedName>
        <fullName evidence="1">Uncharacterized protein</fullName>
    </submittedName>
</protein>
<sequence length="224" mass="25735">MLQFLPMAERILFRSLDVDDTLIDRGRTLRVIGLAGSRLRREHYRVVSLDSFPNVNHDPVNIPIRSPLEKLSLALHARRRLLDGVRYALSRTTSNENSRNVVNSGRSNKQEWVEMTIGQFYRAHIDEYIESESIFKQGFAFKPDCVSSTESKVDVIRLLTRDDNDVEHYDDDPRTAIVIADLFPNVKVYLVHHTSTGLIIPRSQLRLYPNLYVVSNIGEGIDRS</sequence>
<name>A0A1F5HGP4_9BACT</name>
<evidence type="ECO:0000313" key="2">
    <source>
        <dbReference type="Proteomes" id="UP000176751"/>
    </source>
</evidence>
<reference evidence="1 2" key="1">
    <citation type="journal article" date="2016" name="Nat. Commun.">
        <title>Thousands of microbial genomes shed light on interconnected biogeochemical processes in an aquifer system.</title>
        <authorList>
            <person name="Anantharaman K."/>
            <person name="Brown C.T."/>
            <person name="Hug L.A."/>
            <person name="Sharon I."/>
            <person name="Castelle C.J."/>
            <person name="Probst A.J."/>
            <person name="Thomas B.C."/>
            <person name="Singh A."/>
            <person name="Wilkins M.J."/>
            <person name="Karaoz U."/>
            <person name="Brodie E.L."/>
            <person name="Williams K.H."/>
            <person name="Hubbard S.S."/>
            <person name="Banfield J.F."/>
        </authorList>
    </citation>
    <scope>NUCLEOTIDE SEQUENCE [LARGE SCALE GENOMIC DNA]</scope>
</reference>
<evidence type="ECO:0000313" key="1">
    <source>
        <dbReference type="EMBL" id="OGE03272.1"/>
    </source>
</evidence>
<dbReference type="Proteomes" id="UP000176751">
    <property type="component" value="Unassembled WGS sequence"/>
</dbReference>
<dbReference type="STRING" id="1797737.A2196_05940"/>
<dbReference type="AlphaFoldDB" id="A0A1F5HGP4"/>
<gene>
    <name evidence="1" type="ORF">A2196_05940</name>
</gene>
<comment type="caution">
    <text evidence="1">The sequence shown here is derived from an EMBL/GenBank/DDBJ whole genome shotgun (WGS) entry which is preliminary data.</text>
</comment>
<proteinExistence type="predicted"/>
<dbReference type="EMBL" id="MFCA01000001">
    <property type="protein sequence ID" value="OGE03272.1"/>
    <property type="molecule type" value="Genomic_DNA"/>
</dbReference>